<dbReference type="RefSeq" id="WP_379983422.1">
    <property type="nucleotide sequence ID" value="NZ_JADIKD010000012.1"/>
</dbReference>
<protein>
    <recommendedName>
        <fullName evidence="3">DUF1902 domain-containing protein</fullName>
    </recommendedName>
</protein>
<proteinExistence type="predicted"/>
<reference evidence="1 2" key="1">
    <citation type="submission" date="2020-10" db="EMBL/GenBank/DDBJ databases">
        <title>Phylogeny of dyella-like bacteria.</title>
        <authorList>
            <person name="Fu J."/>
        </authorList>
    </citation>
    <scope>NUCLEOTIDE SEQUENCE [LARGE SCALE GENOMIC DNA]</scope>
    <source>
        <strain evidence="1 2">BB4</strain>
    </source>
</reference>
<accession>A0ABW8K804</accession>
<evidence type="ECO:0000313" key="2">
    <source>
        <dbReference type="Proteomes" id="UP001620408"/>
    </source>
</evidence>
<comment type="caution">
    <text evidence="1">The sequence shown here is derived from an EMBL/GenBank/DDBJ whole genome shotgun (WGS) entry which is preliminary data.</text>
</comment>
<name>A0ABW8K804_9GAMM</name>
<evidence type="ECO:0008006" key="3">
    <source>
        <dbReference type="Google" id="ProtNLM"/>
    </source>
</evidence>
<sequence>MTWSIQRVEDRDGHWVEVWRGFDIAERIGPLSNADEALLQEIQARMRIRLAHGPSALDD</sequence>
<evidence type="ECO:0000313" key="1">
    <source>
        <dbReference type="EMBL" id="MFK2918956.1"/>
    </source>
</evidence>
<organism evidence="1 2">
    <name type="scientific">Dyella koreensis</name>
    <dbReference type="NCBI Taxonomy" id="311235"/>
    <lineage>
        <taxon>Bacteria</taxon>
        <taxon>Pseudomonadati</taxon>
        <taxon>Pseudomonadota</taxon>
        <taxon>Gammaproteobacteria</taxon>
        <taxon>Lysobacterales</taxon>
        <taxon>Rhodanobacteraceae</taxon>
        <taxon>Dyella</taxon>
    </lineage>
</organism>
<gene>
    <name evidence="1" type="ORF">ISS97_16915</name>
</gene>
<dbReference type="Proteomes" id="UP001620408">
    <property type="component" value="Unassembled WGS sequence"/>
</dbReference>
<keyword evidence="2" id="KW-1185">Reference proteome</keyword>
<dbReference type="EMBL" id="JADIKD010000012">
    <property type="protein sequence ID" value="MFK2918956.1"/>
    <property type="molecule type" value="Genomic_DNA"/>
</dbReference>